<evidence type="ECO:0000256" key="1">
    <source>
        <dbReference type="SAM" id="Phobius"/>
    </source>
</evidence>
<dbReference type="EMBL" id="CP093443">
    <property type="protein sequence ID" value="UVI34557.1"/>
    <property type="molecule type" value="Genomic_DNA"/>
</dbReference>
<name>A0ABY5SJ32_9MICO</name>
<dbReference type="RefSeq" id="WP_265417238.1">
    <property type="nucleotide sequence ID" value="NZ_CP093443.1"/>
</dbReference>
<proteinExistence type="predicted"/>
<feature type="transmembrane region" description="Helical" evidence="1">
    <location>
        <begin position="12"/>
        <end position="30"/>
    </location>
</feature>
<sequence>MKRFLDFLTNSPAAVTFAVLTVLGVVAFAIPGLHSAAWIIGLVLCLGVIVALLLFHGEWRRSQRQIDALRQQLSVERGRMDTPGLTPVDDTVELLPDERRARRILELIPDSGGLVQSLRLDATFGTLATDELEPLYTFCEEFKKASFANPRSHTAFMNLYRAAEGLSLWVKDETQVSGEDSTIREIRPGDARKDGWREYTEARSRGERLSDDFVSSRWEFNQTALELGLVSGAPPFND</sequence>
<reference evidence="2" key="1">
    <citation type="submission" date="2022-03" db="EMBL/GenBank/DDBJ databases">
        <title>Brevibacterium spongiae sp. nov., isolated from marine sponge.</title>
        <authorList>
            <person name="Li Z."/>
            <person name="Zhang M."/>
        </authorList>
    </citation>
    <scope>NUCLEOTIDE SEQUENCE</scope>
    <source>
        <strain evidence="2">WHS-Z9</strain>
    </source>
</reference>
<evidence type="ECO:0000313" key="2">
    <source>
        <dbReference type="EMBL" id="UVI34557.1"/>
    </source>
</evidence>
<keyword evidence="1" id="KW-0472">Membrane</keyword>
<organism evidence="2 3">
    <name type="scientific">Brevibacterium spongiae</name>
    <dbReference type="NCBI Taxonomy" id="2909672"/>
    <lineage>
        <taxon>Bacteria</taxon>
        <taxon>Bacillati</taxon>
        <taxon>Actinomycetota</taxon>
        <taxon>Actinomycetes</taxon>
        <taxon>Micrococcales</taxon>
        <taxon>Brevibacteriaceae</taxon>
        <taxon>Brevibacterium</taxon>
    </lineage>
</organism>
<feature type="transmembrane region" description="Helical" evidence="1">
    <location>
        <begin position="36"/>
        <end position="55"/>
    </location>
</feature>
<keyword evidence="1" id="KW-0812">Transmembrane</keyword>
<keyword evidence="3" id="KW-1185">Reference proteome</keyword>
<accession>A0ABY5SJ32</accession>
<protein>
    <submittedName>
        <fullName evidence="2">Uncharacterized protein</fullName>
    </submittedName>
</protein>
<dbReference type="Proteomes" id="UP001064879">
    <property type="component" value="Chromosome"/>
</dbReference>
<evidence type="ECO:0000313" key="3">
    <source>
        <dbReference type="Proteomes" id="UP001064879"/>
    </source>
</evidence>
<gene>
    <name evidence="2" type="ORF">L1F31_10450</name>
</gene>
<keyword evidence="1" id="KW-1133">Transmembrane helix</keyword>